<name>A0A127B9V5_9EURY</name>
<accession>A0A127B9V5</accession>
<dbReference type="EMBL" id="CP010835">
    <property type="protein sequence ID" value="AMM54017.1"/>
    <property type="molecule type" value="Genomic_DNA"/>
</dbReference>
<dbReference type="Gene3D" id="1.10.10.10">
    <property type="entry name" value="Winged helix-like DNA-binding domain superfamily/Winged helix DNA-binding domain"/>
    <property type="match status" value="1"/>
</dbReference>
<dbReference type="RefSeq" id="WP_068322117.1">
    <property type="nucleotide sequence ID" value="NZ_CP010835.1"/>
</dbReference>
<dbReference type="OrthoDB" id="65295at2157"/>
<gene>
    <name evidence="2" type="ORF">TQ32_05650</name>
</gene>
<evidence type="ECO:0000313" key="3">
    <source>
        <dbReference type="Proteomes" id="UP000070587"/>
    </source>
</evidence>
<dbReference type="InterPro" id="IPR001845">
    <property type="entry name" value="HTH_ArsR_DNA-bd_dom"/>
</dbReference>
<dbReference type="SUPFAM" id="SSF46785">
    <property type="entry name" value="Winged helix' DNA-binding domain"/>
    <property type="match status" value="1"/>
</dbReference>
<organism evidence="2 3">
    <name type="scientific">Pyrococcus kukulkanii</name>
    <dbReference type="NCBI Taxonomy" id="1609559"/>
    <lineage>
        <taxon>Archaea</taxon>
        <taxon>Methanobacteriati</taxon>
        <taxon>Methanobacteriota</taxon>
        <taxon>Thermococci</taxon>
        <taxon>Thermococcales</taxon>
        <taxon>Thermococcaceae</taxon>
        <taxon>Pyrococcus</taxon>
    </lineage>
</organism>
<dbReference type="PANTHER" id="PTHR37318">
    <property type="entry name" value="BSL7504 PROTEIN"/>
    <property type="match status" value="1"/>
</dbReference>
<sequence length="97" mass="11176">MEELKKLVKNHALGNPVRLGVMVFLIPRRKALFKDLLKVLEVTPGNLDFHLKILEKEGYVRIYKVFADRPRTIVEATDEGVAKTREFLRTLMALVSK</sequence>
<dbReference type="Proteomes" id="UP000070587">
    <property type="component" value="Chromosome"/>
</dbReference>
<dbReference type="InterPro" id="IPR027395">
    <property type="entry name" value="WH_DNA-bd_dom"/>
</dbReference>
<dbReference type="GO" id="GO:0003700">
    <property type="term" value="F:DNA-binding transcription factor activity"/>
    <property type="evidence" value="ECO:0007669"/>
    <property type="project" value="InterPro"/>
</dbReference>
<dbReference type="Pfam" id="PF13601">
    <property type="entry name" value="HTH_34"/>
    <property type="match status" value="1"/>
</dbReference>
<dbReference type="STRING" id="1609559.TQ32_05650"/>
<dbReference type="InterPro" id="IPR036390">
    <property type="entry name" value="WH_DNA-bd_sf"/>
</dbReference>
<evidence type="ECO:0000259" key="1">
    <source>
        <dbReference type="SMART" id="SM00418"/>
    </source>
</evidence>
<dbReference type="AlphaFoldDB" id="A0A127B9V5"/>
<dbReference type="KEGG" id="pyc:TQ32_05650"/>
<dbReference type="SMART" id="SM00418">
    <property type="entry name" value="HTH_ARSR"/>
    <property type="match status" value="1"/>
</dbReference>
<proteinExistence type="predicted"/>
<dbReference type="PANTHER" id="PTHR37318:SF1">
    <property type="entry name" value="BSL7504 PROTEIN"/>
    <property type="match status" value="1"/>
</dbReference>
<dbReference type="InterPro" id="IPR036388">
    <property type="entry name" value="WH-like_DNA-bd_sf"/>
</dbReference>
<feature type="domain" description="HTH arsR-type" evidence="1">
    <location>
        <begin position="5"/>
        <end position="90"/>
    </location>
</feature>
<dbReference type="GeneID" id="28491299"/>
<reference evidence="2 3" key="2">
    <citation type="journal article" date="2016" name="Int. J. Syst. Evol. Microbiol.">
        <title>Pyrococcus kukulkanii sp. nov., a hyperthermophilic, piezophilic archaeon isolated from a deep-sea hydrothermal vent.</title>
        <authorList>
            <person name="Callac N."/>
            <person name="Oger P."/>
            <person name="Lesongeur F."/>
            <person name="Rattray J.E."/>
            <person name="Vannier P."/>
            <person name="Michoud G."/>
            <person name="Beauverger M."/>
            <person name="Gayet N."/>
            <person name="Rouxel O."/>
            <person name="Jebbar M."/>
            <person name="Godfroy A."/>
        </authorList>
    </citation>
    <scope>NUCLEOTIDE SEQUENCE [LARGE SCALE GENOMIC DNA]</scope>
    <source>
        <strain evidence="2 3">NCB100</strain>
    </source>
</reference>
<dbReference type="PATRIC" id="fig|1609559.3.peg.1179"/>
<reference evidence="3" key="1">
    <citation type="submission" date="2015-02" db="EMBL/GenBank/DDBJ databases">
        <title>Pyrococcus kukulkanii sp. nov., a novel hyperthermophilic archaeon isolated from a deep-sea hydrothermal vent at the Guaymas Basin.</title>
        <authorList>
            <person name="Oger P.M."/>
            <person name="Callac N."/>
            <person name="Jebbar M."/>
            <person name="Godfroy A."/>
        </authorList>
    </citation>
    <scope>NUCLEOTIDE SEQUENCE [LARGE SCALE GENOMIC DNA]</scope>
    <source>
        <strain evidence="3">NCB100</strain>
    </source>
</reference>
<protein>
    <submittedName>
        <fullName evidence="2">ArsR family transcriptional regulator</fullName>
    </submittedName>
</protein>
<evidence type="ECO:0000313" key="2">
    <source>
        <dbReference type="EMBL" id="AMM54017.1"/>
    </source>
</evidence>